<name>A0A9W7E9B0_9STRA</name>
<keyword evidence="4" id="KW-1185">Reference proteome</keyword>
<dbReference type="OrthoDB" id="188749at2759"/>
<feature type="transmembrane region" description="Helical" evidence="1">
    <location>
        <begin position="59"/>
        <end position="77"/>
    </location>
</feature>
<feature type="transmembrane region" description="Helical" evidence="1">
    <location>
        <begin position="376"/>
        <end position="394"/>
    </location>
</feature>
<keyword evidence="1" id="KW-1133">Transmembrane helix</keyword>
<protein>
    <recommendedName>
        <fullName evidence="2">DUF7802 domain-containing protein</fullName>
    </recommendedName>
</protein>
<feature type="transmembrane region" description="Helical" evidence="1">
    <location>
        <begin position="128"/>
        <end position="154"/>
    </location>
</feature>
<evidence type="ECO:0000259" key="2">
    <source>
        <dbReference type="Pfam" id="PF25085"/>
    </source>
</evidence>
<evidence type="ECO:0000313" key="4">
    <source>
        <dbReference type="Proteomes" id="UP001165122"/>
    </source>
</evidence>
<feature type="transmembrane region" description="Helical" evidence="1">
    <location>
        <begin position="280"/>
        <end position="300"/>
    </location>
</feature>
<sequence length="401" mass="44783">MSSSYEWYPDKPYPDFTHLKPLQTQLSTQPSILTAEILFTFSSLLCLIHALLTSRSHVITWFSAIISGTANDIFFMILPMVDNFWHAQCTVMLTPRLPLYIPLAYASFQYVGVAASQRLQNASTLSKSAYAGLCSSIFYAAYDLVGAKFLWWSWHTTDAATVIRWCGVPVGSTMWTLVHVFVFTYILNCTVFNPAAASSSFTTSFIKGGAATAILTTPCMMIMMSPFQLHQLEIDFSSLTLTQLPGKPDITAISLVVATFGYLANKGLRTGVAPPRWPDKMLFATVLLHFATLTLVLAMFDPEAVTATGLHQTIGDCDTKDYDLSGYERRKYLCNKKKHSTFSNHNQYFSVCGKVKDVDWFTICGKGKVERRHLEGIAVLTLIGICLFRILVVSRKRTKKD</sequence>
<evidence type="ECO:0000256" key="1">
    <source>
        <dbReference type="SAM" id="Phobius"/>
    </source>
</evidence>
<dbReference type="InterPro" id="IPR056704">
    <property type="entry name" value="DUF7802"/>
</dbReference>
<feature type="transmembrane region" description="Helical" evidence="1">
    <location>
        <begin position="97"/>
        <end position="116"/>
    </location>
</feature>
<gene>
    <name evidence="3" type="ORF">TrLO_g9399</name>
</gene>
<keyword evidence="1" id="KW-0812">Transmembrane</keyword>
<evidence type="ECO:0000313" key="3">
    <source>
        <dbReference type="EMBL" id="GMH67558.1"/>
    </source>
</evidence>
<comment type="caution">
    <text evidence="3">The sequence shown here is derived from an EMBL/GenBank/DDBJ whole genome shotgun (WGS) entry which is preliminary data.</text>
</comment>
<organism evidence="3 4">
    <name type="scientific">Triparma laevis f. longispina</name>
    <dbReference type="NCBI Taxonomy" id="1714387"/>
    <lineage>
        <taxon>Eukaryota</taxon>
        <taxon>Sar</taxon>
        <taxon>Stramenopiles</taxon>
        <taxon>Ochrophyta</taxon>
        <taxon>Bolidophyceae</taxon>
        <taxon>Parmales</taxon>
        <taxon>Triparmaceae</taxon>
        <taxon>Triparma</taxon>
    </lineage>
</organism>
<accession>A0A9W7E9B0</accession>
<dbReference type="PANTHER" id="PTHR35982:SF1">
    <property type="entry name" value="SPIROCYCLASE, AVEC FAMILY"/>
    <property type="match status" value="1"/>
</dbReference>
<feature type="transmembrane region" description="Helical" evidence="1">
    <location>
        <begin position="208"/>
        <end position="230"/>
    </location>
</feature>
<feature type="domain" description="DUF7802" evidence="2">
    <location>
        <begin position="22"/>
        <end position="389"/>
    </location>
</feature>
<keyword evidence="1" id="KW-0472">Membrane</keyword>
<dbReference type="Proteomes" id="UP001165122">
    <property type="component" value="Unassembled WGS sequence"/>
</dbReference>
<dbReference type="EMBL" id="BRXW01000575">
    <property type="protein sequence ID" value="GMH67558.1"/>
    <property type="molecule type" value="Genomic_DNA"/>
</dbReference>
<dbReference type="AlphaFoldDB" id="A0A9W7E9B0"/>
<dbReference type="Pfam" id="PF25085">
    <property type="entry name" value="DUF7802"/>
    <property type="match status" value="1"/>
</dbReference>
<feature type="transmembrane region" description="Helical" evidence="1">
    <location>
        <begin position="250"/>
        <end position="268"/>
    </location>
</feature>
<dbReference type="PANTHER" id="PTHR35982">
    <property type="entry name" value="AGAP005361-PA"/>
    <property type="match status" value="1"/>
</dbReference>
<proteinExistence type="predicted"/>
<reference evidence="4" key="1">
    <citation type="journal article" date="2023" name="Commun. Biol.">
        <title>Genome analysis of Parmales, the sister group of diatoms, reveals the evolutionary specialization of diatoms from phago-mixotrophs to photoautotrophs.</title>
        <authorList>
            <person name="Ban H."/>
            <person name="Sato S."/>
            <person name="Yoshikawa S."/>
            <person name="Yamada K."/>
            <person name="Nakamura Y."/>
            <person name="Ichinomiya M."/>
            <person name="Sato N."/>
            <person name="Blanc-Mathieu R."/>
            <person name="Endo H."/>
            <person name="Kuwata A."/>
            <person name="Ogata H."/>
        </authorList>
    </citation>
    <scope>NUCLEOTIDE SEQUENCE [LARGE SCALE GENOMIC DNA]</scope>
    <source>
        <strain evidence="4">NIES 3700</strain>
    </source>
</reference>
<feature type="transmembrane region" description="Helical" evidence="1">
    <location>
        <begin position="174"/>
        <end position="196"/>
    </location>
</feature>
<feature type="transmembrane region" description="Helical" evidence="1">
    <location>
        <begin position="32"/>
        <end position="52"/>
    </location>
</feature>